<evidence type="ECO:0000313" key="5">
    <source>
        <dbReference type="Proteomes" id="UP000481858"/>
    </source>
</evidence>
<dbReference type="AlphaFoldDB" id="A0A7C8IRR4"/>
<feature type="chain" id="PRO_5028859656" description="Yeast cell wall synthesis Kre9/Knh1-like N-terminal domain-containing protein" evidence="2">
    <location>
        <begin position="20"/>
        <end position="272"/>
    </location>
</feature>
<name>A0A7C8IRR4_9PEZI</name>
<dbReference type="Pfam" id="PF10342">
    <property type="entry name" value="Kre9_KNH"/>
    <property type="match status" value="1"/>
</dbReference>
<keyword evidence="1 2" id="KW-0732">Signal</keyword>
<proteinExistence type="predicted"/>
<dbReference type="EMBL" id="WUBL01000068">
    <property type="protein sequence ID" value="KAF2967425.1"/>
    <property type="molecule type" value="Genomic_DNA"/>
</dbReference>
<dbReference type="InterPro" id="IPR018466">
    <property type="entry name" value="Kre9/Knh1-like_N"/>
</dbReference>
<dbReference type="InterPro" id="IPR052982">
    <property type="entry name" value="SRP1/TIP1-like"/>
</dbReference>
<evidence type="ECO:0000256" key="1">
    <source>
        <dbReference type="ARBA" id="ARBA00022729"/>
    </source>
</evidence>
<organism evidence="4 5">
    <name type="scientific">Xylaria multiplex</name>
    <dbReference type="NCBI Taxonomy" id="323545"/>
    <lineage>
        <taxon>Eukaryota</taxon>
        <taxon>Fungi</taxon>
        <taxon>Dikarya</taxon>
        <taxon>Ascomycota</taxon>
        <taxon>Pezizomycotina</taxon>
        <taxon>Sordariomycetes</taxon>
        <taxon>Xylariomycetidae</taxon>
        <taxon>Xylariales</taxon>
        <taxon>Xylariaceae</taxon>
        <taxon>Xylaria</taxon>
    </lineage>
</organism>
<dbReference type="PANTHER" id="PTHR40633">
    <property type="entry name" value="MATRIX PROTEIN, PUTATIVE (AFU_ORTHOLOGUE AFUA_8G05410)-RELATED"/>
    <property type="match status" value="1"/>
</dbReference>
<dbReference type="InParanoid" id="A0A7C8IRR4"/>
<dbReference type="PANTHER" id="PTHR40633:SF1">
    <property type="entry name" value="GPI ANCHORED SERINE-THREONINE RICH PROTEIN (AFU_ORTHOLOGUE AFUA_1G03630)"/>
    <property type="match status" value="1"/>
</dbReference>
<protein>
    <recommendedName>
        <fullName evidence="3">Yeast cell wall synthesis Kre9/Knh1-like N-terminal domain-containing protein</fullName>
    </recommendedName>
</protein>
<gene>
    <name evidence="4" type="ORF">GQX73_g6136</name>
</gene>
<dbReference type="OrthoDB" id="2260257at2759"/>
<keyword evidence="5" id="KW-1185">Reference proteome</keyword>
<accession>A0A7C8IRR4</accession>
<reference evidence="4 5" key="1">
    <citation type="submission" date="2019-12" db="EMBL/GenBank/DDBJ databases">
        <title>Draft genome sequence of the ascomycete Xylaria multiplex DSM 110363.</title>
        <authorList>
            <person name="Buettner E."/>
            <person name="Kellner H."/>
        </authorList>
    </citation>
    <scope>NUCLEOTIDE SEQUENCE [LARGE SCALE GENOMIC DNA]</scope>
    <source>
        <strain evidence="4 5">DSM 110363</strain>
    </source>
</reference>
<comment type="caution">
    <text evidence="4">The sequence shown here is derived from an EMBL/GenBank/DDBJ whole genome shotgun (WGS) entry which is preliminary data.</text>
</comment>
<feature type="signal peptide" evidence="2">
    <location>
        <begin position="1"/>
        <end position="19"/>
    </location>
</feature>
<feature type="domain" description="Yeast cell wall synthesis Kre9/Knh1-like N-terminal" evidence="3">
    <location>
        <begin position="32"/>
        <end position="123"/>
    </location>
</feature>
<evidence type="ECO:0000313" key="4">
    <source>
        <dbReference type="EMBL" id="KAF2967425.1"/>
    </source>
</evidence>
<evidence type="ECO:0000256" key="2">
    <source>
        <dbReference type="SAM" id="SignalP"/>
    </source>
</evidence>
<sequence length="272" mass="26636">MRSATLFASVLAFAASAIAQDATPGYAVVSAPGKGETVPSGKTYTIQWSAGKFSGPATISLMGGNDPTTLVILDPIATTVNVEDESFSWKVDCSLGEDKTYGLKIADNASGGATFQYSFPFEIKGPSCGSDSDYPVSSSSSVSASATSSAISSATSSASITASTTISSYPTKGTNSTTSATVSSSSTVKTSTSVSASVSTSVKPTTSASSTATTLATLTTPVVTVTEGVSVTASSSGIAATSTTTSSPVPTAGAARAGAGIALGLFAAVLAL</sequence>
<evidence type="ECO:0000259" key="3">
    <source>
        <dbReference type="Pfam" id="PF10342"/>
    </source>
</evidence>
<dbReference type="Proteomes" id="UP000481858">
    <property type="component" value="Unassembled WGS sequence"/>
</dbReference>